<dbReference type="RefSeq" id="WP_412442337.1">
    <property type="nucleotide sequence ID" value="NZ_CACRUT010000008.1"/>
</dbReference>
<evidence type="ECO:0000259" key="3">
    <source>
        <dbReference type="Pfam" id="PF17189"/>
    </source>
</evidence>
<dbReference type="PANTHER" id="PTHR42767:SF1">
    <property type="entry name" value="ENDO-BETA-1,6-GALACTANASE-LIKE DOMAIN-CONTAINING PROTEIN"/>
    <property type="match status" value="1"/>
</dbReference>
<keyword evidence="1" id="KW-0732">Signal</keyword>
<protein>
    <recommendedName>
        <fullName evidence="5">Xylanase</fullName>
    </recommendedName>
</protein>
<dbReference type="InterPro" id="IPR039743">
    <property type="entry name" value="6GAL/EXGAL"/>
</dbReference>
<dbReference type="InterPro" id="IPR017853">
    <property type="entry name" value="GH"/>
</dbReference>
<dbReference type="SUPFAM" id="SSF51445">
    <property type="entry name" value="(Trans)glycosidases"/>
    <property type="match status" value="1"/>
</dbReference>
<dbReference type="GO" id="GO:0004553">
    <property type="term" value="F:hydrolase activity, hydrolyzing O-glycosyl compounds"/>
    <property type="evidence" value="ECO:0007669"/>
    <property type="project" value="InterPro"/>
</dbReference>
<accession>A0A6N2ZWN8</accession>
<name>A0A6N2ZWN8_9BACT</name>
<dbReference type="InterPro" id="IPR013780">
    <property type="entry name" value="Glyco_hydro_b"/>
</dbReference>
<dbReference type="InterPro" id="IPR039514">
    <property type="entry name" value="6GAL-like"/>
</dbReference>
<dbReference type="SUPFAM" id="SSF51011">
    <property type="entry name" value="Glycosyl hydrolase domain"/>
    <property type="match status" value="1"/>
</dbReference>
<evidence type="ECO:0000259" key="2">
    <source>
        <dbReference type="Pfam" id="PF14587"/>
    </source>
</evidence>
<evidence type="ECO:0000256" key="1">
    <source>
        <dbReference type="SAM" id="SignalP"/>
    </source>
</evidence>
<organism evidence="4">
    <name type="scientific">Paraprevotella clara</name>
    <dbReference type="NCBI Taxonomy" id="454154"/>
    <lineage>
        <taxon>Bacteria</taxon>
        <taxon>Pseudomonadati</taxon>
        <taxon>Bacteroidota</taxon>
        <taxon>Bacteroidia</taxon>
        <taxon>Bacteroidales</taxon>
        <taxon>Prevotellaceae</taxon>
        <taxon>Paraprevotella</taxon>
    </lineage>
</organism>
<feature type="domain" description="Endo-beta-1,6-galactanase-like" evidence="2">
    <location>
        <begin position="28"/>
        <end position="389"/>
    </location>
</feature>
<feature type="signal peptide" evidence="1">
    <location>
        <begin position="1"/>
        <end position="20"/>
    </location>
</feature>
<feature type="domain" description="Glycosyl hydrolase family 30 beta sandwich" evidence="3">
    <location>
        <begin position="421"/>
        <end position="520"/>
    </location>
</feature>
<dbReference type="Gene3D" id="3.20.20.80">
    <property type="entry name" value="Glycosidases"/>
    <property type="match status" value="1"/>
</dbReference>
<feature type="chain" id="PRO_5026847722" description="Xylanase" evidence="1">
    <location>
        <begin position="21"/>
        <end position="523"/>
    </location>
</feature>
<dbReference type="InterPro" id="IPR033452">
    <property type="entry name" value="GH30_C"/>
</dbReference>
<sequence>MKHTFSACCCAILISISAQAQKGASHFEIDTRAPLQTIDGFGASDAWSMQHIGLWPDSVRLQTADWLFSTENDSKGQPLGIGLSIWRFNIGAGSHDQGRESGIGSHWMRTGCFLRPDGTYDWTQQPGQRNFLRMAQERGVRTFIGFFNSPPVYFTQNGLATNTGRGGTLNLKTEHYGDFALFAAHVVEGLEQHDGIKLSYVCPVNEPDGHWNWVGPKQEGTPATNREIAGLARAFSQAFTQKGLDTKILINESSDYRCMFATHMTDWQRGYAIQSFFCPDSTDTYLGDTPNVPRLMAGHSYWTNTPLEALRGIRMQLKDTLDKYNVQFWQTETCIMSNDEEIGGGGGYDRTMKTALYVARIIHHDIVYAGARSWQWWRAVGGDYKDGLLREFSNREGTDGRVVDSKLLWALGNYSRFVRPGATRMGITATDKTGRAVTEGDTDRTGLMCTAYRNADGSWVMVVVNYATEAKNMTFHVDDRKVKSWQPYLTAEGTGKNLQPIDKVGNGKQTVIPARSIVTFVSR</sequence>
<dbReference type="EMBL" id="CACRUT010000008">
    <property type="protein sequence ID" value="VYT83801.1"/>
    <property type="molecule type" value="Genomic_DNA"/>
</dbReference>
<dbReference type="Pfam" id="PF17189">
    <property type="entry name" value="Glyco_hydro_30C"/>
    <property type="match status" value="1"/>
</dbReference>
<dbReference type="PANTHER" id="PTHR42767">
    <property type="entry name" value="ENDO-BETA-1,6-GALACTANASE"/>
    <property type="match status" value="1"/>
</dbReference>
<evidence type="ECO:0008006" key="5">
    <source>
        <dbReference type="Google" id="ProtNLM"/>
    </source>
</evidence>
<dbReference type="Pfam" id="PF14587">
    <property type="entry name" value="Glyco_hydr_30_2"/>
    <property type="match status" value="1"/>
</dbReference>
<dbReference type="AlphaFoldDB" id="A0A6N2ZWN8"/>
<evidence type="ECO:0000313" key="4">
    <source>
        <dbReference type="EMBL" id="VYT83801.1"/>
    </source>
</evidence>
<proteinExistence type="predicted"/>
<dbReference type="Gene3D" id="2.60.40.1180">
    <property type="entry name" value="Golgi alpha-mannosidase II"/>
    <property type="match status" value="1"/>
</dbReference>
<gene>
    <name evidence="4" type="ORF">PCLFYP37_01260</name>
</gene>
<reference evidence="4" key="1">
    <citation type="submission" date="2019-11" db="EMBL/GenBank/DDBJ databases">
        <authorList>
            <person name="Feng L."/>
        </authorList>
    </citation>
    <scope>NUCLEOTIDE SEQUENCE</scope>
    <source>
        <strain evidence="4">PclaraLFYP37</strain>
    </source>
</reference>